<dbReference type="RefSeq" id="WP_367778052.1">
    <property type="nucleotide sequence ID" value="NZ_JBFMIA010000001.1"/>
</dbReference>
<keyword evidence="3" id="KW-0444">Lipid biosynthesis</keyword>
<comment type="caution">
    <text evidence="12">The sequence shown here is derived from an EMBL/GenBank/DDBJ whole genome shotgun (WGS) entry which is preliminary data.</text>
</comment>
<dbReference type="InterPro" id="IPR001206">
    <property type="entry name" value="Diacylglycerol_kinase_cat_dom"/>
</dbReference>
<evidence type="ECO:0000259" key="11">
    <source>
        <dbReference type="PROSITE" id="PS50146"/>
    </source>
</evidence>
<organism evidence="12 13">
    <name type="scientific">Jeotgalibacillus marinus</name>
    <dbReference type="NCBI Taxonomy" id="86667"/>
    <lineage>
        <taxon>Bacteria</taxon>
        <taxon>Bacillati</taxon>
        <taxon>Bacillota</taxon>
        <taxon>Bacilli</taxon>
        <taxon>Bacillales</taxon>
        <taxon>Caryophanaceae</taxon>
        <taxon>Jeotgalibacillus</taxon>
    </lineage>
</organism>
<evidence type="ECO:0000256" key="3">
    <source>
        <dbReference type="ARBA" id="ARBA00022516"/>
    </source>
</evidence>
<dbReference type="PROSITE" id="PS50146">
    <property type="entry name" value="DAGK"/>
    <property type="match status" value="1"/>
</dbReference>
<dbReference type="PANTHER" id="PTHR12358:SF54">
    <property type="entry name" value="SPHINGOSINE KINASE RELATED PROTEIN"/>
    <property type="match status" value="1"/>
</dbReference>
<dbReference type="PANTHER" id="PTHR12358">
    <property type="entry name" value="SPHINGOSINE KINASE"/>
    <property type="match status" value="1"/>
</dbReference>
<dbReference type="InterPro" id="IPR017438">
    <property type="entry name" value="ATP-NAD_kinase_N"/>
</dbReference>
<dbReference type="Pfam" id="PF00781">
    <property type="entry name" value="DAGK_cat"/>
    <property type="match status" value="1"/>
</dbReference>
<keyword evidence="13" id="KW-1185">Reference proteome</keyword>
<sequence length="314" mass="35344">MKIILIINPKAKSGQALRYFRSVQKVCDTEGIDYWITKAPGDASSRIQHWCLQNPSDKALFVGVGGDGTMHEVLNGVAGFTNALVACIPAGSGNDFARSFQSFPRSHESIVELSKWNGEMIEQHDSAFYEGIESGWFVNNLGIGFDALVAYSVNKSPLKKWFNRMKIGKLIYVFYLIRHLFTYAPITMEIRVDGKEKSVDNVWFVTVSNQPYYGGGMKIAPNADSRDGELDLTIVHNVSRWKFLAVFISVFKGNHLRFKEVTTRRGKLIHVHSEQTAKIHADGEEAGQLSKENSIQIEVHPQNWTFVRAHKYGS</sequence>
<protein>
    <submittedName>
        <fullName evidence="12">Diacylglycerol kinase family protein</fullName>
    </submittedName>
</protein>
<dbReference type="Gene3D" id="3.40.50.10330">
    <property type="entry name" value="Probable inorganic polyphosphate/atp-NAD kinase, domain 1"/>
    <property type="match status" value="1"/>
</dbReference>
<dbReference type="Pfam" id="PF19279">
    <property type="entry name" value="YegS_C"/>
    <property type="match status" value="1"/>
</dbReference>
<evidence type="ECO:0000256" key="9">
    <source>
        <dbReference type="ARBA" id="ARBA00023209"/>
    </source>
</evidence>
<keyword evidence="6 12" id="KW-0418">Kinase</keyword>
<evidence type="ECO:0000313" key="13">
    <source>
        <dbReference type="Proteomes" id="UP001556040"/>
    </source>
</evidence>
<dbReference type="InterPro" id="IPR045540">
    <property type="entry name" value="YegS/DAGK_C"/>
</dbReference>
<dbReference type="SUPFAM" id="SSF111331">
    <property type="entry name" value="NAD kinase/diacylglycerol kinase-like"/>
    <property type="match status" value="1"/>
</dbReference>
<evidence type="ECO:0000256" key="4">
    <source>
        <dbReference type="ARBA" id="ARBA00022679"/>
    </source>
</evidence>
<evidence type="ECO:0000256" key="8">
    <source>
        <dbReference type="ARBA" id="ARBA00023098"/>
    </source>
</evidence>
<evidence type="ECO:0000256" key="1">
    <source>
        <dbReference type="ARBA" id="ARBA00001946"/>
    </source>
</evidence>
<keyword evidence="7" id="KW-0067">ATP-binding</keyword>
<evidence type="ECO:0000256" key="5">
    <source>
        <dbReference type="ARBA" id="ARBA00022741"/>
    </source>
</evidence>
<gene>
    <name evidence="12" type="ORF">AB1471_02810</name>
</gene>
<evidence type="ECO:0000256" key="10">
    <source>
        <dbReference type="ARBA" id="ARBA00023264"/>
    </source>
</evidence>
<reference evidence="12 13" key="1">
    <citation type="journal article" date="1979" name="Int. J. Syst. Evol. Microbiol.">
        <title>Bacillus globisporus subsp. marinus subsp. nov.</title>
        <authorList>
            <person name="Liu H."/>
        </authorList>
    </citation>
    <scope>NUCLEOTIDE SEQUENCE [LARGE SCALE GENOMIC DNA]</scope>
    <source>
        <strain evidence="12 13">DSM 1297</strain>
    </source>
</reference>
<evidence type="ECO:0000256" key="6">
    <source>
        <dbReference type="ARBA" id="ARBA00022777"/>
    </source>
</evidence>
<keyword evidence="5" id="KW-0547">Nucleotide-binding</keyword>
<dbReference type="InterPro" id="IPR016064">
    <property type="entry name" value="NAD/diacylglycerol_kinase_sf"/>
</dbReference>
<comment type="similarity">
    <text evidence="2">Belongs to the diacylglycerol/lipid kinase family.</text>
</comment>
<evidence type="ECO:0000313" key="12">
    <source>
        <dbReference type="EMBL" id="MEW9500728.1"/>
    </source>
</evidence>
<dbReference type="EMBL" id="JBFMIA010000001">
    <property type="protein sequence ID" value="MEW9500728.1"/>
    <property type="molecule type" value="Genomic_DNA"/>
</dbReference>
<dbReference type="Gene3D" id="2.60.200.40">
    <property type="match status" value="1"/>
</dbReference>
<name>A0ABV3Q0V5_9BACL</name>
<feature type="domain" description="DAGKc" evidence="11">
    <location>
        <begin position="1"/>
        <end position="99"/>
    </location>
</feature>
<dbReference type="InterPro" id="IPR005218">
    <property type="entry name" value="Diacylglycerol/lipid_kinase"/>
</dbReference>
<keyword evidence="10" id="KW-1208">Phospholipid metabolism</keyword>
<dbReference type="NCBIfam" id="TIGR00147">
    <property type="entry name" value="YegS/Rv2252/BmrU family lipid kinase"/>
    <property type="match status" value="1"/>
</dbReference>
<accession>A0ABV3Q0V5</accession>
<comment type="cofactor">
    <cofactor evidence="1">
        <name>Mg(2+)</name>
        <dbReference type="ChEBI" id="CHEBI:18420"/>
    </cofactor>
</comment>
<dbReference type="GO" id="GO:0016301">
    <property type="term" value="F:kinase activity"/>
    <property type="evidence" value="ECO:0007669"/>
    <property type="project" value="UniProtKB-KW"/>
</dbReference>
<evidence type="ECO:0000256" key="7">
    <source>
        <dbReference type="ARBA" id="ARBA00022840"/>
    </source>
</evidence>
<dbReference type="SMART" id="SM00046">
    <property type="entry name" value="DAGKc"/>
    <property type="match status" value="1"/>
</dbReference>
<keyword evidence="9" id="KW-0594">Phospholipid biosynthesis</keyword>
<proteinExistence type="inferred from homology"/>
<dbReference type="InterPro" id="IPR050187">
    <property type="entry name" value="Lipid_Phosphate_FormReg"/>
</dbReference>
<evidence type="ECO:0000256" key="2">
    <source>
        <dbReference type="ARBA" id="ARBA00005983"/>
    </source>
</evidence>
<keyword evidence="4" id="KW-0808">Transferase</keyword>
<dbReference type="Proteomes" id="UP001556040">
    <property type="component" value="Unassembled WGS sequence"/>
</dbReference>
<keyword evidence="8" id="KW-0443">Lipid metabolism</keyword>